<name>A0ABV5WTR3_9LACO</name>
<reference evidence="2 3" key="1">
    <citation type="submission" date="2024-09" db="EMBL/GenBank/DDBJ databases">
        <authorList>
            <person name="Sun Q."/>
            <person name="Mori K."/>
        </authorList>
    </citation>
    <scope>NUCLEOTIDE SEQUENCE [LARGE SCALE GENOMIC DNA]</scope>
    <source>
        <strain evidence="2 3">TBRC 4576</strain>
    </source>
</reference>
<proteinExistence type="predicted"/>
<evidence type="ECO:0008006" key="4">
    <source>
        <dbReference type="Google" id="ProtNLM"/>
    </source>
</evidence>
<dbReference type="RefSeq" id="WP_137643247.1">
    <property type="nucleotide sequence ID" value="NZ_BJEA01000015.1"/>
</dbReference>
<evidence type="ECO:0000313" key="3">
    <source>
        <dbReference type="Proteomes" id="UP001589691"/>
    </source>
</evidence>
<dbReference type="Proteomes" id="UP001589691">
    <property type="component" value="Unassembled WGS sequence"/>
</dbReference>
<evidence type="ECO:0000256" key="1">
    <source>
        <dbReference type="SAM" id="MobiDB-lite"/>
    </source>
</evidence>
<protein>
    <recommendedName>
        <fullName evidence="4">DUF3892 domain-containing protein</fullName>
    </recommendedName>
</protein>
<keyword evidence="3" id="KW-1185">Reference proteome</keyword>
<feature type="region of interest" description="Disordered" evidence="1">
    <location>
        <begin position="71"/>
        <end position="96"/>
    </location>
</feature>
<accession>A0ABV5WTR3</accession>
<evidence type="ECO:0000313" key="2">
    <source>
        <dbReference type="EMBL" id="MFB9769317.1"/>
    </source>
</evidence>
<dbReference type="EMBL" id="JBHLZY010000011">
    <property type="protein sequence ID" value="MFB9769317.1"/>
    <property type="molecule type" value="Genomic_DNA"/>
</dbReference>
<comment type="caution">
    <text evidence="2">The sequence shown here is derived from an EMBL/GenBank/DDBJ whole genome shotgun (WGS) entry which is preliminary data.</text>
</comment>
<gene>
    <name evidence="2" type="ORF">ACFFLI_05405</name>
</gene>
<organism evidence="2 3">
    <name type="scientific">Lactiplantibacillus modestisalitolerans</name>
    <dbReference type="NCBI Taxonomy" id="1457219"/>
    <lineage>
        <taxon>Bacteria</taxon>
        <taxon>Bacillati</taxon>
        <taxon>Bacillota</taxon>
        <taxon>Bacilli</taxon>
        <taxon>Lactobacillales</taxon>
        <taxon>Lactobacillaceae</taxon>
        <taxon>Lactiplantibacillus</taxon>
    </lineage>
</organism>
<sequence length="96" mass="10901">MILVEKIYRRGHQAPTTVDEIEKFQTSDGYVSPNHVLARAIGADHENCFYKNQDGKRKKVVANKDSTGTWRLQTIGNTDPENDGLLQLPRMENSWG</sequence>